<protein>
    <submittedName>
        <fullName evidence="1">Uncharacterized protein</fullName>
    </submittedName>
</protein>
<dbReference type="AlphaFoldDB" id="A0A2K9Z7Q1"/>
<dbReference type="EMBL" id="CP025012">
    <property type="protein sequence ID" value="AUW44249.1"/>
    <property type="molecule type" value="Genomic_DNA"/>
</dbReference>
<dbReference type="Proteomes" id="UP000238523">
    <property type="component" value="Chromosome"/>
</dbReference>
<gene>
    <name evidence="1" type="ORF">CUJ84_Chr003924</name>
</gene>
<evidence type="ECO:0000313" key="1">
    <source>
        <dbReference type="EMBL" id="AUW44249.1"/>
    </source>
</evidence>
<reference evidence="1 2" key="1">
    <citation type="submission" date="2017-11" db="EMBL/GenBank/DDBJ databases">
        <title>Complete genome of Rhizobium leguminosarum Norway, an ineffective micro-symbiont.</title>
        <authorList>
            <person name="Hoffrichter A."/>
            <person name="Liang J."/>
            <person name="Brachmann A."/>
            <person name="Marin M."/>
        </authorList>
    </citation>
    <scope>NUCLEOTIDE SEQUENCE [LARGE SCALE GENOMIC DNA]</scope>
    <source>
        <strain evidence="1 2">Norway</strain>
    </source>
</reference>
<accession>A0A2K9Z7Q1</accession>
<sequence>MGYYYRYRIPLLGDEDACIVFDALQIDLSSALAEMLRLRFKDRAVL</sequence>
<organism evidence="1 2">
    <name type="scientific">Rhizobium leguminosarum</name>
    <dbReference type="NCBI Taxonomy" id="384"/>
    <lineage>
        <taxon>Bacteria</taxon>
        <taxon>Pseudomonadati</taxon>
        <taxon>Pseudomonadota</taxon>
        <taxon>Alphaproteobacteria</taxon>
        <taxon>Hyphomicrobiales</taxon>
        <taxon>Rhizobiaceae</taxon>
        <taxon>Rhizobium/Agrobacterium group</taxon>
        <taxon>Rhizobium</taxon>
    </lineage>
</organism>
<name>A0A2K9Z7Q1_RHILE</name>
<evidence type="ECO:0000313" key="2">
    <source>
        <dbReference type="Proteomes" id="UP000238523"/>
    </source>
</evidence>
<proteinExistence type="predicted"/>